<dbReference type="AlphaFoldDB" id="A0A165AAM4"/>
<name>A0A165AAM4_9AGAM</name>
<keyword evidence="1" id="KW-0812">Transmembrane</keyword>
<keyword evidence="3" id="KW-1185">Reference proteome</keyword>
<evidence type="ECO:0000313" key="2">
    <source>
        <dbReference type="EMBL" id="KZS98706.1"/>
    </source>
</evidence>
<keyword evidence="1" id="KW-0472">Membrane</keyword>
<evidence type="ECO:0000313" key="3">
    <source>
        <dbReference type="Proteomes" id="UP000076722"/>
    </source>
</evidence>
<sequence>MIACFDISAPFGAQHHEPRSGQVPYASVSDNRYVFTPFGVAMSSTSMFVLLLSMPRVSTNSFTIGFLHFRKR</sequence>
<feature type="transmembrane region" description="Helical" evidence="1">
    <location>
        <begin position="33"/>
        <end position="52"/>
    </location>
</feature>
<accession>A0A165AAM4</accession>
<gene>
    <name evidence="2" type="ORF">SISNIDRAFT_449002</name>
</gene>
<organism evidence="2 3">
    <name type="scientific">Sistotremastrum niveocremeum HHB9708</name>
    <dbReference type="NCBI Taxonomy" id="1314777"/>
    <lineage>
        <taxon>Eukaryota</taxon>
        <taxon>Fungi</taxon>
        <taxon>Dikarya</taxon>
        <taxon>Basidiomycota</taxon>
        <taxon>Agaricomycotina</taxon>
        <taxon>Agaricomycetes</taxon>
        <taxon>Sistotremastrales</taxon>
        <taxon>Sistotremastraceae</taxon>
        <taxon>Sertulicium</taxon>
        <taxon>Sertulicium niveocremeum</taxon>
    </lineage>
</organism>
<protein>
    <submittedName>
        <fullName evidence="2">Uncharacterized protein</fullName>
    </submittedName>
</protein>
<dbReference type="Proteomes" id="UP000076722">
    <property type="component" value="Unassembled WGS sequence"/>
</dbReference>
<reference evidence="2 3" key="1">
    <citation type="journal article" date="2016" name="Mol. Biol. Evol.">
        <title>Comparative Genomics of Early-Diverging Mushroom-Forming Fungi Provides Insights into the Origins of Lignocellulose Decay Capabilities.</title>
        <authorList>
            <person name="Nagy L.G."/>
            <person name="Riley R."/>
            <person name="Tritt A."/>
            <person name="Adam C."/>
            <person name="Daum C."/>
            <person name="Floudas D."/>
            <person name="Sun H."/>
            <person name="Yadav J.S."/>
            <person name="Pangilinan J."/>
            <person name="Larsson K.H."/>
            <person name="Matsuura K."/>
            <person name="Barry K."/>
            <person name="Labutti K."/>
            <person name="Kuo R."/>
            <person name="Ohm R.A."/>
            <person name="Bhattacharya S.S."/>
            <person name="Shirouzu T."/>
            <person name="Yoshinaga Y."/>
            <person name="Martin F.M."/>
            <person name="Grigoriev I.V."/>
            <person name="Hibbett D.S."/>
        </authorList>
    </citation>
    <scope>NUCLEOTIDE SEQUENCE [LARGE SCALE GENOMIC DNA]</scope>
    <source>
        <strain evidence="2 3">HHB9708</strain>
    </source>
</reference>
<dbReference type="EMBL" id="KV419395">
    <property type="protein sequence ID" value="KZS98706.1"/>
    <property type="molecule type" value="Genomic_DNA"/>
</dbReference>
<evidence type="ECO:0000256" key="1">
    <source>
        <dbReference type="SAM" id="Phobius"/>
    </source>
</evidence>
<keyword evidence="1" id="KW-1133">Transmembrane helix</keyword>
<proteinExistence type="predicted"/>